<dbReference type="EMBL" id="JBHRZN010000001">
    <property type="protein sequence ID" value="MFC3849233.1"/>
    <property type="molecule type" value="Genomic_DNA"/>
</dbReference>
<accession>A0ABV7ZL48</accession>
<comment type="caution">
    <text evidence="3">The sequence shown here is derived from an EMBL/GenBank/DDBJ whole genome shotgun (WGS) entry which is preliminary data.</text>
</comment>
<sequence>MTDRPEPPQQILGAWQAWLVTCVLQVAGALTTLAIILLDPGALLEVPGLGGRAVGDSLPELSADDTIMVGRHMAVYNMLFTVACAGVFAFLAYRMRAGAKWARFILVAGSALLFARMLVVFIGGPVGPWAMAPVPLWLADGALAIASATAAGAAVILASGRCAMEYFGLGGDDSGGGPGSAPGRGARRGGGKDGGDGR</sequence>
<keyword evidence="2" id="KW-1133">Transmembrane helix</keyword>
<keyword evidence="4" id="KW-1185">Reference proteome</keyword>
<protein>
    <recommendedName>
        <fullName evidence="5">DUF2569 family protein</fullName>
    </recommendedName>
</protein>
<keyword evidence="2" id="KW-0812">Transmembrane</keyword>
<reference evidence="4" key="1">
    <citation type="journal article" date="2019" name="Int. J. Syst. Evol. Microbiol.">
        <title>The Global Catalogue of Microorganisms (GCM) 10K type strain sequencing project: providing services to taxonomists for standard genome sequencing and annotation.</title>
        <authorList>
            <consortium name="The Broad Institute Genomics Platform"/>
            <consortium name="The Broad Institute Genome Sequencing Center for Infectious Disease"/>
            <person name="Wu L."/>
            <person name="Ma J."/>
        </authorList>
    </citation>
    <scope>NUCLEOTIDE SEQUENCE [LARGE SCALE GENOMIC DNA]</scope>
    <source>
        <strain evidence="4">CCUG 53252</strain>
    </source>
</reference>
<feature type="region of interest" description="Disordered" evidence="1">
    <location>
        <begin position="173"/>
        <end position="198"/>
    </location>
</feature>
<feature type="transmembrane region" description="Helical" evidence="2">
    <location>
        <begin position="104"/>
        <end position="124"/>
    </location>
</feature>
<name>A0ABV7ZL48_9CORY</name>
<organism evidence="3 4">
    <name type="scientific">Corynebacterium hansenii</name>
    <dbReference type="NCBI Taxonomy" id="394964"/>
    <lineage>
        <taxon>Bacteria</taxon>
        <taxon>Bacillati</taxon>
        <taxon>Actinomycetota</taxon>
        <taxon>Actinomycetes</taxon>
        <taxon>Mycobacteriales</taxon>
        <taxon>Corynebacteriaceae</taxon>
        <taxon>Corynebacterium</taxon>
    </lineage>
</organism>
<dbReference type="RefSeq" id="WP_290291073.1">
    <property type="nucleotide sequence ID" value="NZ_CP047211.1"/>
</dbReference>
<proteinExistence type="predicted"/>
<feature type="transmembrane region" description="Helical" evidence="2">
    <location>
        <begin position="12"/>
        <end position="38"/>
    </location>
</feature>
<evidence type="ECO:0008006" key="5">
    <source>
        <dbReference type="Google" id="ProtNLM"/>
    </source>
</evidence>
<feature type="transmembrane region" description="Helical" evidence="2">
    <location>
        <begin position="136"/>
        <end position="158"/>
    </location>
</feature>
<keyword evidence="2" id="KW-0472">Membrane</keyword>
<dbReference type="Proteomes" id="UP001595751">
    <property type="component" value="Unassembled WGS sequence"/>
</dbReference>
<gene>
    <name evidence="3" type="ORF">ACFORJ_03500</name>
</gene>
<evidence type="ECO:0000313" key="4">
    <source>
        <dbReference type="Proteomes" id="UP001595751"/>
    </source>
</evidence>
<evidence type="ECO:0000313" key="3">
    <source>
        <dbReference type="EMBL" id="MFC3849233.1"/>
    </source>
</evidence>
<feature type="transmembrane region" description="Helical" evidence="2">
    <location>
        <begin position="74"/>
        <end position="92"/>
    </location>
</feature>
<evidence type="ECO:0000256" key="1">
    <source>
        <dbReference type="SAM" id="MobiDB-lite"/>
    </source>
</evidence>
<feature type="compositionally biased region" description="Gly residues" evidence="1">
    <location>
        <begin position="173"/>
        <end position="182"/>
    </location>
</feature>
<evidence type="ECO:0000256" key="2">
    <source>
        <dbReference type="SAM" id="Phobius"/>
    </source>
</evidence>